<evidence type="ECO:0000256" key="6">
    <source>
        <dbReference type="ARBA" id="ARBA00022847"/>
    </source>
</evidence>
<dbReference type="Pfam" id="PF00083">
    <property type="entry name" value="Sugar_tr"/>
    <property type="match status" value="1"/>
</dbReference>
<feature type="transmembrane region" description="Helical" evidence="11">
    <location>
        <begin position="155"/>
        <end position="177"/>
    </location>
</feature>
<sequence length="433" mass="46102">MSTTESPQTASKPKVTAVTAALLGNVMEYFDFVAYGLVAVVIGSLFFPNESPALSLLASLATFGVAFLFRPIGAAFFGSLGDRRGRRIALSLSILVMGISTAGIGLLPTYATVGILAPILLVLARCIQGFSVGGEFAGAATFIVENAPAHRRGFWSSWLSMSSSVGTILASLVVLTLRTTLPTEQFEAWGWRVPFLMALPLALIGLYLRRRTEETAAFKELVKSEKVAKSPLRTLFRDNPRAIILAIALASMTGITFYYFNTYFINYLVATVELDPTQATFIALSAQLVYAPMCLVVGLVSDRLGRRWLILGAIIGLAVLAVPIFLLLSSHNLLLAFFGLAIFAILAACLSVSVTVTQTELFPAEIRMTGVALGNNIGTAAVGGTSPFVAAALVAATGTAIAPSFYLIAVSAVMFIVIVLMLPETLRRRSGVR</sequence>
<gene>
    <name evidence="13" type="ORF">FB560_3227</name>
</gene>
<evidence type="ECO:0000256" key="1">
    <source>
        <dbReference type="ARBA" id="ARBA00004651"/>
    </source>
</evidence>
<dbReference type="GO" id="GO:0005886">
    <property type="term" value="C:plasma membrane"/>
    <property type="evidence" value="ECO:0007669"/>
    <property type="project" value="UniProtKB-SubCell"/>
</dbReference>
<feature type="transmembrane region" description="Helical" evidence="11">
    <location>
        <begin position="334"/>
        <end position="356"/>
    </location>
</feature>
<dbReference type="SUPFAM" id="SSF103473">
    <property type="entry name" value="MFS general substrate transporter"/>
    <property type="match status" value="1"/>
</dbReference>
<feature type="transmembrane region" description="Helical" evidence="11">
    <location>
        <begin position="280"/>
        <end position="301"/>
    </location>
</feature>
<feature type="transmembrane region" description="Helical" evidence="11">
    <location>
        <begin position="377"/>
        <end position="398"/>
    </location>
</feature>
<dbReference type="PROSITE" id="PS50850">
    <property type="entry name" value="MFS"/>
    <property type="match status" value="1"/>
</dbReference>
<feature type="transmembrane region" description="Helical" evidence="11">
    <location>
        <begin position="242"/>
        <end position="260"/>
    </location>
</feature>
<evidence type="ECO:0000256" key="5">
    <source>
        <dbReference type="ARBA" id="ARBA00022692"/>
    </source>
</evidence>
<evidence type="ECO:0000313" key="14">
    <source>
        <dbReference type="Proteomes" id="UP000317209"/>
    </source>
</evidence>
<accession>A0A543BA79</accession>
<dbReference type="AlphaFoldDB" id="A0A543BA79"/>
<dbReference type="InterPro" id="IPR036259">
    <property type="entry name" value="MFS_trans_sf"/>
</dbReference>
<dbReference type="PANTHER" id="PTHR43528">
    <property type="entry name" value="ALPHA-KETOGLUTARATE PERMEASE"/>
    <property type="match status" value="1"/>
</dbReference>
<dbReference type="FunFam" id="1.20.1250.20:FF:000001">
    <property type="entry name" value="Dicarboxylate MFS transporter"/>
    <property type="match status" value="1"/>
</dbReference>
<protein>
    <recommendedName>
        <fullName evidence="10">Putative proline/betaine transporter</fullName>
    </recommendedName>
</protein>
<dbReference type="InterPro" id="IPR005829">
    <property type="entry name" value="Sugar_transporter_CS"/>
</dbReference>
<evidence type="ECO:0000256" key="2">
    <source>
        <dbReference type="ARBA" id="ARBA00008240"/>
    </source>
</evidence>
<feature type="transmembrane region" description="Helical" evidence="11">
    <location>
        <begin position="53"/>
        <end position="77"/>
    </location>
</feature>
<dbReference type="Gene3D" id="1.20.1250.20">
    <property type="entry name" value="MFS general substrate transporter like domains"/>
    <property type="match status" value="2"/>
</dbReference>
<feature type="transmembrane region" description="Helical" evidence="11">
    <location>
        <begin position="308"/>
        <end position="328"/>
    </location>
</feature>
<evidence type="ECO:0000256" key="10">
    <source>
        <dbReference type="ARBA" id="ARBA00039918"/>
    </source>
</evidence>
<dbReference type="Pfam" id="PF07690">
    <property type="entry name" value="MFS_1"/>
    <property type="match status" value="1"/>
</dbReference>
<dbReference type="PANTHER" id="PTHR43528:SF1">
    <property type="entry name" value="ALPHA-KETOGLUTARATE PERMEASE"/>
    <property type="match status" value="1"/>
</dbReference>
<organism evidence="13 14">
    <name type="scientific">Microbacterium saperdae</name>
    <dbReference type="NCBI Taxonomy" id="69368"/>
    <lineage>
        <taxon>Bacteria</taxon>
        <taxon>Bacillati</taxon>
        <taxon>Actinomycetota</taxon>
        <taxon>Actinomycetes</taxon>
        <taxon>Micrococcales</taxon>
        <taxon>Microbacteriaceae</taxon>
        <taxon>Microbacterium</taxon>
    </lineage>
</organism>
<dbReference type="InterPro" id="IPR051084">
    <property type="entry name" value="H+-coupled_symporters"/>
</dbReference>
<comment type="similarity">
    <text evidence="2">Belongs to the major facilitator superfamily. Metabolite:H+ Symporter (MHS) family (TC 2.A.1.6) family.</text>
</comment>
<dbReference type="Proteomes" id="UP000317209">
    <property type="component" value="Unassembled WGS sequence"/>
</dbReference>
<feature type="transmembrane region" description="Helical" evidence="11">
    <location>
        <begin position="115"/>
        <end position="143"/>
    </location>
</feature>
<keyword evidence="7 11" id="KW-1133">Transmembrane helix</keyword>
<evidence type="ECO:0000256" key="11">
    <source>
        <dbReference type="SAM" id="Phobius"/>
    </source>
</evidence>
<dbReference type="InterPro" id="IPR020846">
    <property type="entry name" value="MFS_dom"/>
</dbReference>
<comment type="subcellular location">
    <subcellularLocation>
        <location evidence="1">Cell membrane</location>
        <topology evidence="1">Multi-pass membrane protein</topology>
    </subcellularLocation>
</comment>
<feature type="transmembrane region" description="Helical" evidence="11">
    <location>
        <begin position="89"/>
        <end position="109"/>
    </location>
</feature>
<dbReference type="PROSITE" id="PS00217">
    <property type="entry name" value="SUGAR_TRANSPORT_2"/>
    <property type="match status" value="1"/>
</dbReference>
<comment type="caution">
    <text evidence="13">The sequence shown here is derived from an EMBL/GenBank/DDBJ whole genome shotgun (WGS) entry which is preliminary data.</text>
</comment>
<keyword evidence="14" id="KW-1185">Reference proteome</keyword>
<proteinExistence type="inferred from homology"/>
<dbReference type="InterPro" id="IPR011701">
    <property type="entry name" value="MFS"/>
</dbReference>
<dbReference type="EMBL" id="VFOX01000002">
    <property type="protein sequence ID" value="TQL81751.1"/>
    <property type="molecule type" value="Genomic_DNA"/>
</dbReference>
<keyword evidence="5 11" id="KW-0812">Transmembrane</keyword>
<keyword evidence="8 11" id="KW-0472">Membrane</keyword>
<comment type="function">
    <text evidence="9">May be a proton symporter involved in the uptake of osmolytes such as proline and glycine betaine.</text>
</comment>
<reference evidence="13 14" key="1">
    <citation type="submission" date="2019-06" db="EMBL/GenBank/DDBJ databases">
        <title>Sequencing the genomes of 1000 actinobacteria strains.</title>
        <authorList>
            <person name="Klenk H.-P."/>
        </authorList>
    </citation>
    <scope>NUCLEOTIDE SEQUENCE [LARGE SCALE GENOMIC DNA]</scope>
    <source>
        <strain evidence="13 14">DSM 20169</strain>
    </source>
</reference>
<evidence type="ECO:0000259" key="12">
    <source>
        <dbReference type="PROSITE" id="PS50850"/>
    </source>
</evidence>
<evidence type="ECO:0000256" key="7">
    <source>
        <dbReference type="ARBA" id="ARBA00022989"/>
    </source>
</evidence>
<dbReference type="GO" id="GO:0015293">
    <property type="term" value="F:symporter activity"/>
    <property type="evidence" value="ECO:0007669"/>
    <property type="project" value="UniProtKB-KW"/>
</dbReference>
<dbReference type="InterPro" id="IPR005828">
    <property type="entry name" value="MFS_sugar_transport-like"/>
</dbReference>
<evidence type="ECO:0000256" key="9">
    <source>
        <dbReference type="ARBA" id="ARBA00037295"/>
    </source>
</evidence>
<feature type="domain" description="Major facilitator superfamily (MFS) profile" evidence="12">
    <location>
        <begin position="17"/>
        <end position="427"/>
    </location>
</feature>
<name>A0A543BA79_9MICO</name>
<evidence type="ECO:0000313" key="13">
    <source>
        <dbReference type="EMBL" id="TQL81751.1"/>
    </source>
</evidence>
<feature type="transmembrane region" description="Helical" evidence="11">
    <location>
        <begin position="404"/>
        <end position="423"/>
    </location>
</feature>
<evidence type="ECO:0000256" key="8">
    <source>
        <dbReference type="ARBA" id="ARBA00023136"/>
    </source>
</evidence>
<dbReference type="PROSITE" id="PS00216">
    <property type="entry name" value="SUGAR_TRANSPORT_1"/>
    <property type="match status" value="1"/>
</dbReference>
<dbReference type="OrthoDB" id="8953821at2"/>
<evidence type="ECO:0000256" key="3">
    <source>
        <dbReference type="ARBA" id="ARBA00022448"/>
    </source>
</evidence>
<keyword evidence="4" id="KW-1003">Cell membrane</keyword>
<dbReference type="RefSeq" id="WP_141873512.1">
    <property type="nucleotide sequence ID" value="NZ_VFOX01000002.1"/>
</dbReference>
<keyword evidence="6" id="KW-0769">Symport</keyword>
<feature type="transmembrane region" description="Helical" evidence="11">
    <location>
        <begin position="29"/>
        <end position="47"/>
    </location>
</feature>
<evidence type="ECO:0000256" key="4">
    <source>
        <dbReference type="ARBA" id="ARBA00022475"/>
    </source>
</evidence>
<keyword evidence="3" id="KW-0813">Transport</keyword>
<feature type="transmembrane region" description="Helical" evidence="11">
    <location>
        <begin position="189"/>
        <end position="208"/>
    </location>
</feature>